<proteinExistence type="predicted"/>
<sequence length="75" mass="8121">MEKRNSINVSFEGMAPETADKLCKGMAEASGATLREVFGRLDEIKKMKLEDLDKLGRVLEKASNDGNGGCGIGCW</sequence>
<organism evidence="1 2">
    <name type="scientific">Pseudodesulfovibrio senegalensis</name>
    <dbReference type="NCBI Taxonomy" id="1721087"/>
    <lineage>
        <taxon>Bacteria</taxon>
        <taxon>Pseudomonadati</taxon>
        <taxon>Thermodesulfobacteriota</taxon>
        <taxon>Desulfovibrionia</taxon>
        <taxon>Desulfovibrionales</taxon>
        <taxon>Desulfovibrionaceae</taxon>
    </lineage>
</organism>
<dbReference type="Proteomes" id="UP000438699">
    <property type="component" value="Unassembled WGS sequence"/>
</dbReference>
<name>A0A6N6N569_9BACT</name>
<dbReference type="EMBL" id="WAIE01000001">
    <property type="protein sequence ID" value="KAB1442928.1"/>
    <property type="molecule type" value="Genomic_DNA"/>
</dbReference>
<protein>
    <submittedName>
        <fullName evidence="1">Uncharacterized protein</fullName>
    </submittedName>
</protein>
<keyword evidence="2" id="KW-1185">Reference proteome</keyword>
<gene>
    <name evidence="1" type="ORF">F8A88_01240</name>
</gene>
<accession>A0A6N6N569</accession>
<comment type="caution">
    <text evidence="1">The sequence shown here is derived from an EMBL/GenBank/DDBJ whole genome shotgun (WGS) entry which is preliminary data.</text>
</comment>
<evidence type="ECO:0000313" key="1">
    <source>
        <dbReference type="EMBL" id="KAB1442928.1"/>
    </source>
</evidence>
<dbReference type="RefSeq" id="WP_151149118.1">
    <property type="nucleotide sequence ID" value="NZ_WAIE01000001.1"/>
</dbReference>
<evidence type="ECO:0000313" key="2">
    <source>
        <dbReference type="Proteomes" id="UP000438699"/>
    </source>
</evidence>
<dbReference type="AlphaFoldDB" id="A0A6N6N569"/>
<reference evidence="1 2" key="1">
    <citation type="journal article" date="2017" name="Int. J. Syst. Evol. Microbiol.">
        <title>Desulfovibrio senegalensis sp. nov., a mesophilic sulfate reducer isolated from marine sediment.</title>
        <authorList>
            <person name="Thioye A."/>
            <person name="Gam Z.B.A."/>
            <person name="Mbengue M."/>
            <person name="Cayol J.L."/>
            <person name="Joseph-Bartoli M."/>
            <person name="Toure-Kane C."/>
            <person name="Labat M."/>
        </authorList>
    </citation>
    <scope>NUCLEOTIDE SEQUENCE [LARGE SCALE GENOMIC DNA]</scope>
    <source>
        <strain evidence="1 2">DSM 101509</strain>
    </source>
</reference>